<dbReference type="Pfam" id="PF09924">
    <property type="entry name" value="LPG_synthase_C"/>
    <property type="match status" value="1"/>
</dbReference>
<protein>
    <submittedName>
        <fullName evidence="8">Uncharacterized conserved protein</fullName>
    </submittedName>
</protein>
<evidence type="ECO:0000313" key="8">
    <source>
        <dbReference type="EMBL" id="SNS10395.1"/>
    </source>
</evidence>
<dbReference type="GO" id="GO:0016755">
    <property type="term" value="F:aminoacyltransferase activity"/>
    <property type="evidence" value="ECO:0007669"/>
    <property type="project" value="TreeGrafter"/>
</dbReference>
<evidence type="ECO:0000313" key="9">
    <source>
        <dbReference type="Proteomes" id="UP000198324"/>
    </source>
</evidence>
<dbReference type="GO" id="GO:0005886">
    <property type="term" value="C:plasma membrane"/>
    <property type="evidence" value="ECO:0007669"/>
    <property type="project" value="UniProtKB-SubCell"/>
</dbReference>
<name>A0A239BQQ5_9BACT</name>
<evidence type="ECO:0000256" key="4">
    <source>
        <dbReference type="ARBA" id="ARBA00022989"/>
    </source>
</evidence>
<evidence type="ECO:0000259" key="7">
    <source>
        <dbReference type="Pfam" id="PF09924"/>
    </source>
</evidence>
<dbReference type="EMBL" id="FZOC01000006">
    <property type="protein sequence ID" value="SNS10395.1"/>
    <property type="molecule type" value="Genomic_DNA"/>
</dbReference>
<keyword evidence="9" id="KW-1185">Reference proteome</keyword>
<dbReference type="SUPFAM" id="SSF144091">
    <property type="entry name" value="Rhomboid-like"/>
    <property type="match status" value="1"/>
</dbReference>
<sequence length="565" mass="62484">MLDRTLTDAPPHDCFRRFGDRTSSLATLGAQFETRRVQGRQGLVRVVTLPAALVAASEPLAATEDRAAMLAELAREAAFEGRRLAALPLGQDLADQLRGLGFHVWQIGSEPVFRLAEYFAPGQDPYARHRVAQALARRGAEVSELELSALPKPEIQTLRTEMDEVAALWLAQKCCLPLGFLARVEPFAQQESKRYFLLRVRGRLQGFIAAAPVCRQGRVLAYYFQDMPRRPDARAGAGELLLIETMRLLAAEGVAEARLGMAPLARIAPQAPGSRLLSLLHRRWTWGYDFRSLAEFKDKFSPTAWEPLFLASTCPRLCTALRDALRAHFPQGLLRPFLHLAAASGGVELAPKALPVLAHPPAEIIPGSPAELLRRTWLTCLLAPLFMGLHLARLAWPPLDALYHASGYVPGAVTWQGVLLGPLFHNHWLHLLGDQLSFLLFGAVIEALLGLRPYLLLLAAGLWLSNPLTHALCWALLSWSAPQAWAATLAEVDYGSSNAVFAMAGALAALLRQWRSILLPFALYGLFICFARHSWLALHHLLTLGLGFAALRWWMWRRARKNAKG</sequence>
<dbReference type="InterPro" id="IPR051211">
    <property type="entry name" value="PG_lysyltransferase"/>
</dbReference>
<accession>A0A239BQQ5</accession>
<evidence type="ECO:0000256" key="2">
    <source>
        <dbReference type="ARBA" id="ARBA00022475"/>
    </source>
</evidence>
<gene>
    <name evidence="8" type="ORF">SAMN04488503_2752</name>
</gene>
<keyword evidence="5 6" id="KW-0472">Membrane</keyword>
<dbReference type="Proteomes" id="UP000198324">
    <property type="component" value="Unassembled WGS sequence"/>
</dbReference>
<keyword evidence="3 6" id="KW-0812">Transmembrane</keyword>
<evidence type="ECO:0000256" key="5">
    <source>
        <dbReference type="ARBA" id="ARBA00023136"/>
    </source>
</evidence>
<dbReference type="InterPro" id="IPR024320">
    <property type="entry name" value="LPG_synthase_C"/>
</dbReference>
<dbReference type="PANTHER" id="PTHR34697">
    <property type="entry name" value="PHOSPHATIDYLGLYCEROL LYSYLTRANSFERASE"/>
    <property type="match status" value="1"/>
</dbReference>
<dbReference type="Gene3D" id="1.20.1540.10">
    <property type="entry name" value="Rhomboid-like"/>
    <property type="match status" value="1"/>
</dbReference>
<keyword evidence="2" id="KW-1003">Cell membrane</keyword>
<keyword evidence="4 6" id="KW-1133">Transmembrane helix</keyword>
<evidence type="ECO:0000256" key="3">
    <source>
        <dbReference type="ARBA" id="ARBA00022692"/>
    </source>
</evidence>
<evidence type="ECO:0000256" key="6">
    <source>
        <dbReference type="SAM" id="Phobius"/>
    </source>
</evidence>
<dbReference type="OrthoDB" id="594838at2"/>
<comment type="subcellular location">
    <subcellularLocation>
        <location evidence="1">Cell membrane</location>
        <topology evidence="1">Multi-pass membrane protein</topology>
    </subcellularLocation>
</comment>
<evidence type="ECO:0000256" key="1">
    <source>
        <dbReference type="ARBA" id="ARBA00004651"/>
    </source>
</evidence>
<organism evidence="8 9">
    <name type="scientific">Humidesulfovibrio mexicanus</name>
    <dbReference type="NCBI Taxonomy" id="147047"/>
    <lineage>
        <taxon>Bacteria</taxon>
        <taxon>Pseudomonadati</taxon>
        <taxon>Thermodesulfobacteriota</taxon>
        <taxon>Desulfovibrionia</taxon>
        <taxon>Desulfovibrionales</taxon>
        <taxon>Desulfovibrionaceae</taxon>
        <taxon>Humidesulfovibrio</taxon>
    </lineage>
</organism>
<feature type="domain" description="Phosphatidylglycerol lysyltransferase C-terminal" evidence="7">
    <location>
        <begin position="21"/>
        <end position="311"/>
    </location>
</feature>
<feature type="transmembrane region" description="Helical" evidence="6">
    <location>
        <begin position="541"/>
        <end position="556"/>
    </location>
</feature>
<dbReference type="GO" id="GO:0055091">
    <property type="term" value="P:phospholipid homeostasis"/>
    <property type="evidence" value="ECO:0007669"/>
    <property type="project" value="TreeGrafter"/>
</dbReference>
<dbReference type="AlphaFoldDB" id="A0A239BQQ5"/>
<reference evidence="8 9" key="1">
    <citation type="submission" date="2017-06" db="EMBL/GenBank/DDBJ databases">
        <authorList>
            <person name="Kim H.J."/>
            <person name="Triplett B.A."/>
        </authorList>
    </citation>
    <scope>NUCLEOTIDE SEQUENCE [LARGE SCALE GENOMIC DNA]</scope>
    <source>
        <strain evidence="8 9">DSM 13116</strain>
    </source>
</reference>
<dbReference type="RefSeq" id="WP_089274955.1">
    <property type="nucleotide sequence ID" value="NZ_FZOC01000006.1"/>
</dbReference>
<dbReference type="PANTHER" id="PTHR34697:SF2">
    <property type="entry name" value="PHOSPHATIDYLGLYCEROL LYSYLTRANSFERASE"/>
    <property type="match status" value="1"/>
</dbReference>
<dbReference type="InterPro" id="IPR035952">
    <property type="entry name" value="Rhomboid-like_sf"/>
</dbReference>
<proteinExistence type="predicted"/>